<dbReference type="EC" id="2.3.1.1" evidence="13"/>
<protein>
    <recommendedName>
        <fullName evidence="13">Arginine biosynthesis bifunctional protein ArgJ</fullName>
    </recommendedName>
    <domain>
        <recommendedName>
            <fullName evidence="13">Glutamate N-acetyltransferase</fullName>
            <ecNumber evidence="13">2.3.1.35</ecNumber>
        </recommendedName>
        <alternativeName>
            <fullName evidence="13">Ornithine acetyltransferase</fullName>
            <shortName evidence="13">OATase</shortName>
        </alternativeName>
        <alternativeName>
            <fullName evidence="13">Ornithine transacetylase</fullName>
        </alternativeName>
    </domain>
    <domain>
        <recommendedName>
            <fullName evidence="13">Amino-acid acetyltransferase</fullName>
            <ecNumber evidence="13">2.3.1.1</ecNumber>
        </recommendedName>
        <alternativeName>
            <fullName evidence="13">N-acetylglutamate synthase</fullName>
            <shortName evidence="13">AGSase</shortName>
        </alternativeName>
    </domain>
    <component>
        <recommendedName>
            <fullName evidence="13">Arginine biosynthesis bifunctional protein ArgJ alpha chain</fullName>
        </recommendedName>
    </component>
    <component>
        <recommendedName>
            <fullName evidence="13">Arginine biosynthesis bifunctional protein ArgJ beta chain</fullName>
        </recommendedName>
    </component>
</protein>
<dbReference type="Gene3D" id="3.60.70.12">
    <property type="entry name" value="L-amino peptidase D-ALA esterase/amidase"/>
    <property type="match status" value="1"/>
</dbReference>
<dbReference type="GO" id="GO:0005737">
    <property type="term" value="C:cytoplasm"/>
    <property type="evidence" value="ECO:0007669"/>
    <property type="project" value="UniProtKB-SubCell"/>
</dbReference>
<dbReference type="Pfam" id="PF01960">
    <property type="entry name" value="ArgJ"/>
    <property type="match status" value="1"/>
</dbReference>
<comment type="similarity">
    <text evidence="2 13">Belongs to the ArgJ family.</text>
</comment>
<dbReference type="InterPro" id="IPR016117">
    <property type="entry name" value="ArgJ-like_dom_sf"/>
</dbReference>
<evidence type="ECO:0000256" key="7">
    <source>
        <dbReference type="ARBA" id="ARBA00022813"/>
    </source>
</evidence>
<dbReference type="InterPro" id="IPR002813">
    <property type="entry name" value="Arg_biosynth_ArgJ"/>
</dbReference>
<comment type="pathway">
    <text evidence="13">Amino-acid biosynthesis; L-arginine biosynthesis; L-ornithine and N-acetyl-L-glutamate from L-glutamate and N(2)-acetyl-L-ornithine (cyclic): step 1/1.</text>
</comment>
<evidence type="ECO:0000256" key="3">
    <source>
        <dbReference type="ARBA" id="ARBA00011475"/>
    </source>
</evidence>
<organism evidence="14 15">
    <name type="scientific">Pontibacillus halophilus JSM 076056 = DSM 19796</name>
    <dbReference type="NCBI Taxonomy" id="1385510"/>
    <lineage>
        <taxon>Bacteria</taxon>
        <taxon>Bacillati</taxon>
        <taxon>Bacillota</taxon>
        <taxon>Bacilli</taxon>
        <taxon>Bacillales</taxon>
        <taxon>Bacillaceae</taxon>
        <taxon>Pontibacillus</taxon>
    </lineage>
</organism>
<dbReference type="InterPro" id="IPR042195">
    <property type="entry name" value="ArgJ_beta_C"/>
</dbReference>
<dbReference type="AlphaFoldDB" id="A0A0A5GMH9"/>
<evidence type="ECO:0000256" key="13">
    <source>
        <dbReference type="HAMAP-Rule" id="MF_01106"/>
    </source>
</evidence>
<evidence type="ECO:0000256" key="8">
    <source>
        <dbReference type="ARBA" id="ARBA00023268"/>
    </source>
</evidence>
<accession>A0A0A5GMH9</accession>
<dbReference type="FunFam" id="3.30.2330.10:FF:000001">
    <property type="entry name" value="Arginine biosynthesis bifunctional protein ArgJ, mitochondrial"/>
    <property type="match status" value="1"/>
</dbReference>
<name>A0A0A5GMH9_9BACI</name>
<dbReference type="UniPathway" id="UPA00068">
    <property type="reaction ID" value="UER00106"/>
</dbReference>
<dbReference type="Gene3D" id="3.10.20.340">
    <property type="entry name" value="ArgJ beta chain, C-terminal domain"/>
    <property type="match status" value="1"/>
</dbReference>
<keyword evidence="15" id="KW-1185">Reference proteome</keyword>
<evidence type="ECO:0000256" key="6">
    <source>
        <dbReference type="ARBA" id="ARBA00022679"/>
    </source>
</evidence>
<evidence type="ECO:0000256" key="4">
    <source>
        <dbReference type="ARBA" id="ARBA00022571"/>
    </source>
</evidence>
<feature type="binding site" evidence="13">
    <location>
        <position position="156"/>
    </location>
    <ligand>
        <name>substrate</name>
    </ligand>
</feature>
<dbReference type="GO" id="GO:0004358">
    <property type="term" value="F:L-glutamate N-acetyltransferase activity, acting on acetyl-L-ornithine as donor"/>
    <property type="evidence" value="ECO:0007669"/>
    <property type="project" value="UniProtKB-UniRule"/>
</dbReference>
<gene>
    <name evidence="13" type="primary">argJ</name>
    <name evidence="14" type="ORF">N781_16600</name>
</gene>
<dbReference type="NCBIfam" id="NF003802">
    <property type="entry name" value="PRK05388.1"/>
    <property type="match status" value="1"/>
</dbReference>
<reference evidence="14 15" key="1">
    <citation type="submission" date="2013-08" db="EMBL/GenBank/DDBJ databases">
        <authorList>
            <person name="Huang J."/>
            <person name="Wang G."/>
        </authorList>
    </citation>
    <scope>NUCLEOTIDE SEQUENCE [LARGE SCALE GENOMIC DNA]</scope>
    <source>
        <strain evidence="14 15">JSM 076056</strain>
    </source>
</reference>
<evidence type="ECO:0000256" key="2">
    <source>
        <dbReference type="ARBA" id="ARBA00006774"/>
    </source>
</evidence>
<feature type="site" description="Involved in the stabilization of negative charge on the oxyanion by the formation of the oxyanion hole" evidence="13">
    <location>
        <position position="120"/>
    </location>
</feature>
<keyword evidence="6 13" id="KW-0808">Transferase</keyword>
<dbReference type="GO" id="GO:0006592">
    <property type="term" value="P:ornithine biosynthetic process"/>
    <property type="evidence" value="ECO:0007669"/>
    <property type="project" value="TreeGrafter"/>
</dbReference>
<dbReference type="NCBIfam" id="TIGR00120">
    <property type="entry name" value="ArgJ"/>
    <property type="match status" value="1"/>
</dbReference>
<evidence type="ECO:0000256" key="5">
    <source>
        <dbReference type="ARBA" id="ARBA00022605"/>
    </source>
</evidence>
<keyword evidence="8 13" id="KW-0511">Multifunctional enzyme</keyword>
<feature type="binding site" evidence="13">
    <location>
        <position position="406"/>
    </location>
    <ligand>
        <name>substrate</name>
    </ligand>
</feature>
<feature type="binding site" evidence="13">
    <location>
        <position position="182"/>
    </location>
    <ligand>
        <name>substrate</name>
    </ligand>
</feature>
<evidence type="ECO:0000313" key="14">
    <source>
        <dbReference type="EMBL" id="KGX92370.1"/>
    </source>
</evidence>
<dbReference type="EMBL" id="AVPE01000006">
    <property type="protein sequence ID" value="KGX92370.1"/>
    <property type="molecule type" value="Genomic_DNA"/>
</dbReference>
<feature type="chain" id="PRO_5023544775" description="Arginine biosynthesis bifunctional protein ArgJ alpha chain" evidence="13">
    <location>
        <begin position="1"/>
        <end position="192"/>
    </location>
</feature>
<evidence type="ECO:0000313" key="15">
    <source>
        <dbReference type="Proteomes" id="UP000030528"/>
    </source>
</evidence>
<comment type="catalytic activity">
    <reaction evidence="10 13">
        <text>L-glutamate + acetyl-CoA = N-acetyl-L-glutamate + CoA + H(+)</text>
        <dbReference type="Rhea" id="RHEA:24292"/>
        <dbReference type="ChEBI" id="CHEBI:15378"/>
        <dbReference type="ChEBI" id="CHEBI:29985"/>
        <dbReference type="ChEBI" id="CHEBI:44337"/>
        <dbReference type="ChEBI" id="CHEBI:57287"/>
        <dbReference type="ChEBI" id="CHEBI:57288"/>
        <dbReference type="EC" id="2.3.1.1"/>
    </reaction>
</comment>
<comment type="pathway">
    <text evidence="13">Amino-acid biosynthesis; L-arginine biosynthesis; N(2)-acetyl-L-ornithine from L-glutamate: step 1/4.</text>
</comment>
<dbReference type="PANTHER" id="PTHR23100:SF0">
    <property type="entry name" value="ARGININE BIOSYNTHESIS BIFUNCTIONAL PROTEIN ARGJ, MITOCHONDRIAL"/>
    <property type="match status" value="1"/>
</dbReference>
<keyword evidence="13" id="KW-0963">Cytoplasm</keyword>
<feature type="active site" description="Nucleophile" evidence="13">
    <location>
        <position position="193"/>
    </location>
</feature>
<feature type="binding site" evidence="13">
    <location>
        <position position="279"/>
    </location>
    <ligand>
        <name>substrate</name>
    </ligand>
</feature>
<comment type="subunit">
    <text evidence="3 13">Heterotetramer of two alpha and two beta chains.</text>
</comment>
<comment type="catalytic activity">
    <reaction evidence="11 13">
        <text>N(2)-acetyl-L-ornithine + L-glutamate = N-acetyl-L-glutamate + L-ornithine</text>
        <dbReference type="Rhea" id="RHEA:15349"/>
        <dbReference type="ChEBI" id="CHEBI:29985"/>
        <dbReference type="ChEBI" id="CHEBI:44337"/>
        <dbReference type="ChEBI" id="CHEBI:46911"/>
        <dbReference type="ChEBI" id="CHEBI:57805"/>
        <dbReference type="EC" id="2.3.1.35"/>
    </reaction>
</comment>
<keyword evidence="9 13" id="KW-0012">Acyltransferase</keyword>
<dbReference type="Proteomes" id="UP000030528">
    <property type="component" value="Unassembled WGS sequence"/>
</dbReference>
<dbReference type="eggNOG" id="COG1364">
    <property type="taxonomic scope" value="Bacteria"/>
</dbReference>
<feature type="binding site" evidence="13">
    <location>
        <position position="401"/>
    </location>
    <ligand>
        <name>substrate</name>
    </ligand>
</feature>
<dbReference type="FunFam" id="3.60.70.12:FF:000001">
    <property type="entry name" value="Arginine biosynthesis bifunctional protein ArgJ, chloroplastic"/>
    <property type="match status" value="1"/>
</dbReference>
<feature type="binding site" evidence="13">
    <location>
        <position position="193"/>
    </location>
    <ligand>
        <name>substrate</name>
    </ligand>
</feature>
<evidence type="ECO:0000256" key="10">
    <source>
        <dbReference type="ARBA" id="ARBA00048372"/>
    </source>
</evidence>
<dbReference type="FunFam" id="3.10.20.340:FF:000001">
    <property type="entry name" value="Arginine biosynthesis bifunctional protein ArgJ, chloroplastic"/>
    <property type="match status" value="1"/>
</dbReference>
<dbReference type="CDD" id="cd02152">
    <property type="entry name" value="OAT"/>
    <property type="match status" value="1"/>
</dbReference>
<dbReference type="STRING" id="1385510.GCA_000425205_02114"/>
<evidence type="ECO:0000256" key="11">
    <source>
        <dbReference type="ARBA" id="ARBA00049439"/>
    </source>
</evidence>
<dbReference type="SUPFAM" id="SSF56266">
    <property type="entry name" value="DmpA/ArgJ-like"/>
    <property type="match status" value="1"/>
</dbReference>
<comment type="subcellular location">
    <subcellularLocation>
        <location evidence="1 13">Cytoplasm</location>
    </subcellularLocation>
</comment>
<comment type="caution">
    <text evidence="14">The sequence shown here is derived from an EMBL/GenBank/DDBJ whole genome shotgun (WGS) entry which is preliminary data.</text>
</comment>
<feature type="site" description="Involved in the stabilization of negative charge on the oxyanion by the formation of the oxyanion hole" evidence="13">
    <location>
        <position position="119"/>
    </location>
</feature>
<feature type="chain" id="PRO_5023544774" description="Arginine biosynthesis bifunctional protein ArgJ beta chain" evidence="13">
    <location>
        <begin position="193"/>
        <end position="406"/>
    </location>
</feature>
<sequence>MIEDTSIVVVEGGSVDSPKGFKAGGFHCGLKRKRKDIGWIVSSKPAAAAGVFTVNSFQAPPLKVTQESLKNGHLQGVIVNSANANAFTGERGRNDALAMRKQFAEVLDVSDTEVAVTSTGVIGEYLPMETIHEAIWQIPNYMPNSTAKDFGEAILTTDTTTKEVAVQCEVDGEVVTIGGVAKGSGMIKPNMATMLGFITTDAIVNQYELQQALHTVTDKTFNRITVDGDTSTNDMVLLMANGEVNHDPLTPSHPDYEAFCNGLEYVCVELAKMIARDGEGATKLVEVEVSGARTENSAAVMAKAVVGSSLVKTAIHGEDANWGRIICALGYSGESIREELLTIKLGPYVVVKDGRPTGCDDAELSAYLSEETIKIEIQLGNGEHCALAWGCDLSYEYVRINASYRT</sequence>
<proteinExistence type="inferred from homology"/>
<evidence type="ECO:0000256" key="9">
    <source>
        <dbReference type="ARBA" id="ARBA00023315"/>
    </source>
</evidence>
<dbReference type="GO" id="GO:0004042">
    <property type="term" value="F:L-glutamate N-acetyltransferase activity"/>
    <property type="evidence" value="ECO:0007669"/>
    <property type="project" value="UniProtKB-UniRule"/>
</dbReference>
<keyword evidence="4 13" id="KW-0055">Arginine biosynthesis</keyword>
<dbReference type="GO" id="GO:0006526">
    <property type="term" value="P:L-arginine biosynthetic process"/>
    <property type="evidence" value="ECO:0007669"/>
    <property type="project" value="UniProtKB-UniRule"/>
</dbReference>
<dbReference type="PANTHER" id="PTHR23100">
    <property type="entry name" value="ARGININE BIOSYNTHESIS BIFUNCTIONAL PROTEIN ARGJ"/>
    <property type="match status" value="1"/>
</dbReference>
<dbReference type="EC" id="2.3.1.35" evidence="13"/>
<evidence type="ECO:0000256" key="12">
    <source>
        <dbReference type="ARBA" id="ARBA00054976"/>
    </source>
</evidence>
<keyword evidence="7 13" id="KW-0068">Autocatalytic cleavage</keyword>
<comment type="function">
    <text evidence="12 13">Catalyzes two activities which are involved in the cyclic version of arginine biosynthesis: the synthesis of N-acetylglutamate from glutamate and acetyl-CoA as the acetyl donor, and of ornithine by transacetylation between N(2)-acetylornithine and glutamate.</text>
</comment>
<dbReference type="HAMAP" id="MF_01106">
    <property type="entry name" value="ArgJ"/>
    <property type="match status" value="1"/>
</dbReference>
<evidence type="ECO:0000256" key="1">
    <source>
        <dbReference type="ARBA" id="ARBA00004496"/>
    </source>
</evidence>
<keyword evidence="5 13" id="KW-0028">Amino-acid biosynthesis</keyword>
<feature type="site" description="Cleavage; by autolysis" evidence="13">
    <location>
        <begin position="192"/>
        <end position="193"/>
    </location>
</feature>